<name>A0A251NNB1_PRUPE</name>
<evidence type="ECO:0000313" key="1">
    <source>
        <dbReference type="EMBL" id="ONI00793.1"/>
    </source>
</evidence>
<keyword evidence="2" id="KW-1185">Reference proteome</keyword>
<proteinExistence type="predicted"/>
<dbReference type="EMBL" id="CM007656">
    <property type="protein sequence ID" value="ONI00793.1"/>
    <property type="molecule type" value="Genomic_DNA"/>
</dbReference>
<gene>
    <name evidence="1" type="ORF">PRUPE_6G105200</name>
</gene>
<evidence type="ECO:0000313" key="2">
    <source>
        <dbReference type="Proteomes" id="UP000006882"/>
    </source>
</evidence>
<protein>
    <submittedName>
        <fullName evidence="1">Uncharacterized protein</fullName>
    </submittedName>
</protein>
<sequence length="83" mass="9203">MTYKMKKIILINRVVGPPTPSPLSLRLCLLRLSATLSSATLSSATLCDSALILYISLPLSLSLYDQIHQPPPRTLQKQQNKIK</sequence>
<accession>A0A251NNB1</accession>
<dbReference type="Proteomes" id="UP000006882">
    <property type="component" value="Chromosome G6"/>
</dbReference>
<organism evidence="1 2">
    <name type="scientific">Prunus persica</name>
    <name type="common">Peach</name>
    <name type="synonym">Amygdalus persica</name>
    <dbReference type="NCBI Taxonomy" id="3760"/>
    <lineage>
        <taxon>Eukaryota</taxon>
        <taxon>Viridiplantae</taxon>
        <taxon>Streptophyta</taxon>
        <taxon>Embryophyta</taxon>
        <taxon>Tracheophyta</taxon>
        <taxon>Spermatophyta</taxon>
        <taxon>Magnoliopsida</taxon>
        <taxon>eudicotyledons</taxon>
        <taxon>Gunneridae</taxon>
        <taxon>Pentapetalae</taxon>
        <taxon>rosids</taxon>
        <taxon>fabids</taxon>
        <taxon>Rosales</taxon>
        <taxon>Rosaceae</taxon>
        <taxon>Amygdaloideae</taxon>
        <taxon>Amygdaleae</taxon>
        <taxon>Prunus</taxon>
    </lineage>
</organism>
<reference evidence="1 2" key="1">
    <citation type="journal article" date="2013" name="Nat. Genet.">
        <title>The high-quality draft genome of peach (Prunus persica) identifies unique patterns of genetic diversity, domestication and genome evolution.</title>
        <authorList>
            <consortium name="International Peach Genome Initiative"/>
            <person name="Verde I."/>
            <person name="Abbott A.G."/>
            <person name="Scalabrin S."/>
            <person name="Jung S."/>
            <person name="Shu S."/>
            <person name="Marroni F."/>
            <person name="Zhebentyayeva T."/>
            <person name="Dettori M.T."/>
            <person name="Grimwood J."/>
            <person name="Cattonaro F."/>
            <person name="Zuccolo A."/>
            <person name="Rossini L."/>
            <person name="Jenkins J."/>
            <person name="Vendramin E."/>
            <person name="Meisel L.A."/>
            <person name="Decroocq V."/>
            <person name="Sosinski B."/>
            <person name="Prochnik S."/>
            <person name="Mitros T."/>
            <person name="Policriti A."/>
            <person name="Cipriani G."/>
            <person name="Dondini L."/>
            <person name="Ficklin S."/>
            <person name="Goodstein D.M."/>
            <person name="Xuan P."/>
            <person name="Del Fabbro C."/>
            <person name="Aramini V."/>
            <person name="Copetti D."/>
            <person name="Gonzalez S."/>
            <person name="Horner D.S."/>
            <person name="Falchi R."/>
            <person name="Lucas S."/>
            <person name="Mica E."/>
            <person name="Maldonado J."/>
            <person name="Lazzari B."/>
            <person name="Bielenberg D."/>
            <person name="Pirona R."/>
            <person name="Miculan M."/>
            <person name="Barakat A."/>
            <person name="Testolin R."/>
            <person name="Stella A."/>
            <person name="Tartarini S."/>
            <person name="Tonutti P."/>
            <person name="Arus P."/>
            <person name="Orellana A."/>
            <person name="Wells C."/>
            <person name="Main D."/>
            <person name="Vizzotto G."/>
            <person name="Silva H."/>
            <person name="Salamini F."/>
            <person name="Schmutz J."/>
            <person name="Morgante M."/>
            <person name="Rokhsar D.S."/>
        </authorList>
    </citation>
    <scope>NUCLEOTIDE SEQUENCE [LARGE SCALE GENOMIC DNA]</scope>
    <source>
        <strain evidence="2">cv. Nemared</strain>
    </source>
</reference>
<dbReference type="AlphaFoldDB" id="A0A251NNB1"/>
<dbReference type="Gramene" id="ONI00793">
    <property type="protein sequence ID" value="ONI00793"/>
    <property type="gene ID" value="PRUPE_6G105200"/>
</dbReference>